<dbReference type="InterPro" id="IPR036416">
    <property type="entry name" value="Pept_tRNA_hydro_sf"/>
</dbReference>
<dbReference type="GO" id="GO:0000049">
    <property type="term" value="F:tRNA binding"/>
    <property type="evidence" value="ECO:0007669"/>
    <property type="project" value="UniProtKB-KW"/>
</dbReference>
<reference evidence="4 5" key="1">
    <citation type="journal article" date="2013" name="MBio">
        <title>Genome sequencing of the plant pathogen Taphrina deformans, the causal agent of peach leaf curl.</title>
        <authorList>
            <person name="Cisse O.H."/>
            <person name="Almeida J.M.G.C.F."/>
            <person name="Fonseca A."/>
            <person name="Kumar A.A."/>
            <person name="Salojaervi J."/>
            <person name="Overmyer K."/>
            <person name="Hauser P.M."/>
            <person name="Pagni M."/>
        </authorList>
    </citation>
    <scope>NUCLEOTIDE SEQUENCE [LARGE SCALE GENOMIC DNA]</scope>
    <source>
        <strain evidence="5">PYCC 5710 / ATCC 11124 / CBS 356.35 / IMI 108563 / JCM 9778 / NBRC 8474</strain>
    </source>
</reference>
<dbReference type="PANTHER" id="PTHR17224:SF1">
    <property type="entry name" value="PEPTIDYL-TRNA HYDROLASE"/>
    <property type="match status" value="1"/>
</dbReference>
<proteinExistence type="predicted"/>
<name>R4XL94_TAPDE</name>
<accession>R4XL94</accession>
<dbReference type="Pfam" id="PF01195">
    <property type="entry name" value="Pept_tRNA_hydro"/>
    <property type="match status" value="1"/>
</dbReference>
<protein>
    <recommendedName>
        <fullName evidence="6">Peptidyl-tRNA hydrolase</fullName>
    </recommendedName>
</protein>
<dbReference type="VEuPathDB" id="FungiDB:TAPDE_004455"/>
<evidence type="ECO:0000313" key="4">
    <source>
        <dbReference type="EMBL" id="CCG84079.1"/>
    </source>
</evidence>
<sequence length="135" mass="15155">MRGVISRKEDITLYQSGSYMNDSGSSILRAYQEFQKVSPEALLCVIHDEMESKLGAVKVRLTGKGKGHNGIRSCIKSLGTEDFARMAIGIDRPDSRESSIVTRWVLGKFTVEEKRTLEQESLMKMIAVLEKLQES</sequence>
<keyword evidence="1" id="KW-0820">tRNA-binding</keyword>
<evidence type="ECO:0000256" key="2">
    <source>
        <dbReference type="ARBA" id="ARBA00022801"/>
    </source>
</evidence>
<evidence type="ECO:0008006" key="6">
    <source>
        <dbReference type="Google" id="ProtNLM"/>
    </source>
</evidence>
<dbReference type="OrthoDB" id="1711136at2759"/>
<keyword evidence="3" id="KW-0694">RNA-binding</keyword>
<keyword evidence="2" id="KW-0378">Hydrolase</keyword>
<evidence type="ECO:0000313" key="5">
    <source>
        <dbReference type="Proteomes" id="UP000013776"/>
    </source>
</evidence>
<dbReference type="Gene3D" id="3.40.50.1470">
    <property type="entry name" value="Peptidyl-tRNA hydrolase"/>
    <property type="match status" value="1"/>
</dbReference>
<keyword evidence="5" id="KW-1185">Reference proteome</keyword>
<dbReference type="EMBL" id="CAHR02000200">
    <property type="protein sequence ID" value="CCG84079.1"/>
    <property type="molecule type" value="Genomic_DNA"/>
</dbReference>
<dbReference type="InterPro" id="IPR001328">
    <property type="entry name" value="Pept_tRNA_hydro"/>
</dbReference>
<dbReference type="PANTHER" id="PTHR17224">
    <property type="entry name" value="PEPTIDYL-TRNA HYDROLASE"/>
    <property type="match status" value="1"/>
</dbReference>
<organism evidence="4 5">
    <name type="scientific">Taphrina deformans (strain PYCC 5710 / ATCC 11124 / CBS 356.35 / IMI 108563 / JCM 9778 / NBRC 8474)</name>
    <name type="common">Peach leaf curl fungus</name>
    <name type="synonym">Lalaria deformans</name>
    <dbReference type="NCBI Taxonomy" id="1097556"/>
    <lineage>
        <taxon>Eukaryota</taxon>
        <taxon>Fungi</taxon>
        <taxon>Dikarya</taxon>
        <taxon>Ascomycota</taxon>
        <taxon>Taphrinomycotina</taxon>
        <taxon>Taphrinomycetes</taxon>
        <taxon>Taphrinales</taxon>
        <taxon>Taphrinaceae</taxon>
        <taxon>Taphrina</taxon>
    </lineage>
</organism>
<comment type="caution">
    <text evidence="4">The sequence shown here is derived from an EMBL/GenBank/DDBJ whole genome shotgun (WGS) entry which is preliminary data.</text>
</comment>
<dbReference type="GO" id="GO:0004045">
    <property type="term" value="F:peptidyl-tRNA hydrolase activity"/>
    <property type="evidence" value="ECO:0007669"/>
    <property type="project" value="InterPro"/>
</dbReference>
<evidence type="ECO:0000256" key="1">
    <source>
        <dbReference type="ARBA" id="ARBA00022555"/>
    </source>
</evidence>
<dbReference type="NCBIfam" id="TIGR00447">
    <property type="entry name" value="pth"/>
    <property type="match status" value="1"/>
</dbReference>
<dbReference type="SUPFAM" id="SSF53178">
    <property type="entry name" value="Peptidyl-tRNA hydrolase-like"/>
    <property type="match status" value="1"/>
</dbReference>
<dbReference type="Proteomes" id="UP000013776">
    <property type="component" value="Unassembled WGS sequence"/>
</dbReference>
<evidence type="ECO:0000256" key="3">
    <source>
        <dbReference type="ARBA" id="ARBA00022884"/>
    </source>
</evidence>
<gene>
    <name evidence="4" type="ORF">TAPDE_004455</name>
</gene>
<dbReference type="eggNOG" id="KOG2255">
    <property type="taxonomic scope" value="Eukaryota"/>
</dbReference>
<dbReference type="AlphaFoldDB" id="R4XL94"/>
<dbReference type="STRING" id="1097556.R4XL94"/>